<dbReference type="PANTHER" id="PTHR42850:SF7">
    <property type="entry name" value="BIS(5'-NUCLEOSYL)-TETRAPHOSPHATASE PRPE [ASYMMETRICAL]"/>
    <property type="match status" value="1"/>
</dbReference>
<dbReference type="AlphaFoldDB" id="V2T8F7"/>
<dbReference type="InterPro" id="IPR050126">
    <property type="entry name" value="Ap4A_hydrolase"/>
</dbReference>
<name>V2T8F7_9GAMM</name>
<dbReference type="Gene3D" id="3.60.21.10">
    <property type="match status" value="1"/>
</dbReference>
<protein>
    <recommendedName>
        <fullName evidence="1">Calcineurin-like phosphoesterase domain-containing protein</fullName>
    </recommendedName>
</protein>
<dbReference type="GO" id="GO:0005737">
    <property type="term" value="C:cytoplasm"/>
    <property type="evidence" value="ECO:0007669"/>
    <property type="project" value="TreeGrafter"/>
</dbReference>
<organism evidence="2 3">
    <name type="scientific">Acinetobacter nectaris CIP 110549</name>
    <dbReference type="NCBI Taxonomy" id="1392540"/>
    <lineage>
        <taxon>Bacteria</taxon>
        <taxon>Pseudomonadati</taxon>
        <taxon>Pseudomonadota</taxon>
        <taxon>Gammaproteobacteria</taxon>
        <taxon>Moraxellales</taxon>
        <taxon>Moraxellaceae</taxon>
        <taxon>Acinetobacter</taxon>
    </lineage>
</organism>
<proteinExistence type="predicted"/>
<evidence type="ECO:0000259" key="1">
    <source>
        <dbReference type="Pfam" id="PF00149"/>
    </source>
</evidence>
<dbReference type="InterPro" id="IPR004843">
    <property type="entry name" value="Calcineurin-like_PHP"/>
</dbReference>
<gene>
    <name evidence="2" type="ORF">P256_01547</name>
</gene>
<dbReference type="PANTHER" id="PTHR42850">
    <property type="entry name" value="METALLOPHOSPHOESTERASE"/>
    <property type="match status" value="1"/>
</dbReference>
<comment type="caution">
    <text evidence="2">The sequence shown here is derived from an EMBL/GenBank/DDBJ whole genome shotgun (WGS) entry which is preliminary data.</text>
</comment>
<dbReference type="SUPFAM" id="SSF56300">
    <property type="entry name" value="Metallo-dependent phosphatases"/>
    <property type="match status" value="1"/>
</dbReference>
<dbReference type="EMBL" id="AYER01000006">
    <property type="protein sequence ID" value="ESK38728.1"/>
    <property type="molecule type" value="Genomic_DNA"/>
</dbReference>
<evidence type="ECO:0000313" key="3">
    <source>
        <dbReference type="Proteomes" id="UP000023785"/>
    </source>
</evidence>
<dbReference type="InterPro" id="IPR006186">
    <property type="entry name" value="Ser/Thr-sp_prot-phosphatase"/>
</dbReference>
<sequence length="170" mass="19182">MNKFIAKLFNGPLDIIGDVHGEIDALKNLIRVLGYDEKGNHPEQRKLIFVGDLCDRGIDSIAVIRLVKEMMDLGNAQCVLGNHELNILTSSKRDGNGWFFGSPHDDDHSILSLNAKKATKEDRIFICDFLNQLPLVLESSRLRIVHACWDTQAINKIRVQNEEPICNSVF</sequence>
<dbReference type="Pfam" id="PF00149">
    <property type="entry name" value="Metallophos"/>
    <property type="match status" value="1"/>
</dbReference>
<accession>V2T8F7</accession>
<dbReference type="PATRIC" id="fig|1392540.3.peg.1497"/>
<keyword evidence="3" id="KW-1185">Reference proteome</keyword>
<dbReference type="HOGENOM" id="CLU_023125_4_2_6"/>
<dbReference type="GO" id="GO:0016791">
    <property type="term" value="F:phosphatase activity"/>
    <property type="evidence" value="ECO:0007669"/>
    <property type="project" value="TreeGrafter"/>
</dbReference>
<dbReference type="STRING" id="1392540.P256_01547"/>
<reference evidence="2 3" key="1">
    <citation type="submission" date="2013-10" db="EMBL/GenBank/DDBJ databases">
        <title>The Genome Sequence of Acinetobacter nectaris CIP 110549.</title>
        <authorList>
            <consortium name="The Broad Institute Genomics Platform"/>
            <consortium name="The Broad Institute Genome Sequencing Center for Infectious Disease"/>
            <person name="Cerqueira G."/>
            <person name="Feldgarden M."/>
            <person name="Courvalin P."/>
            <person name="Grillot-Courvalin C."/>
            <person name="Clermont D."/>
            <person name="Rocha E."/>
            <person name="Yoon E.-J."/>
            <person name="Nemec A."/>
            <person name="Young S.K."/>
            <person name="Zeng Q."/>
            <person name="Gargeya S."/>
            <person name="Fitzgerald M."/>
            <person name="Abouelleil A."/>
            <person name="Alvarado L."/>
            <person name="Berlin A.M."/>
            <person name="Chapman S.B."/>
            <person name="Gainer-Dewar J."/>
            <person name="Goldberg J."/>
            <person name="Gnerre S."/>
            <person name="Griggs A."/>
            <person name="Gujja S."/>
            <person name="Hansen M."/>
            <person name="Howarth C."/>
            <person name="Imamovic A."/>
            <person name="Ireland A."/>
            <person name="Larimer J."/>
            <person name="McCowan C."/>
            <person name="Murphy C."/>
            <person name="Pearson M."/>
            <person name="Poon T.W."/>
            <person name="Priest M."/>
            <person name="Roberts A."/>
            <person name="Saif S."/>
            <person name="Shea T."/>
            <person name="Sykes S."/>
            <person name="Wortman J."/>
            <person name="Nusbaum C."/>
            <person name="Birren B."/>
        </authorList>
    </citation>
    <scope>NUCLEOTIDE SEQUENCE [LARGE SCALE GENOMIC DNA]</scope>
    <source>
        <strain evidence="2 3">CIP 110549</strain>
    </source>
</reference>
<feature type="domain" description="Calcineurin-like phosphoesterase" evidence="1">
    <location>
        <begin position="13"/>
        <end position="114"/>
    </location>
</feature>
<dbReference type="InterPro" id="IPR029052">
    <property type="entry name" value="Metallo-depent_PP-like"/>
</dbReference>
<dbReference type="Proteomes" id="UP000023785">
    <property type="component" value="Unassembled WGS sequence"/>
</dbReference>
<dbReference type="PRINTS" id="PR00114">
    <property type="entry name" value="STPHPHTASE"/>
</dbReference>
<evidence type="ECO:0000313" key="2">
    <source>
        <dbReference type="EMBL" id="ESK38728.1"/>
    </source>
</evidence>
<dbReference type="eggNOG" id="COG0639">
    <property type="taxonomic scope" value="Bacteria"/>
</dbReference>
<dbReference type="RefSeq" id="WP_023273167.1">
    <property type="nucleotide sequence ID" value="NZ_KI530723.1"/>
</dbReference>